<name>A0ABT0E5B1_9GAMM</name>
<comment type="caution">
    <text evidence="8">The sequence shown here is derived from an EMBL/GenBank/DDBJ whole genome shotgun (WGS) entry which is preliminary data.</text>
</comment>
<dbReference type="InterPro" id="IPR043594">
    <property type="entry name" value="HMGL"/>
</dbReference>
<evidence type="ECO:0000256" key="2">
    <source>
        <dbReference type="ARBA" id="ARBA00009405"/>
    </source>
</evidence>
<dbReference type="GO" id="GO:0016829">
    <property type="term" value="F:lyase activity"/>
    <property type="evidence" value="ECO:0007669"/>
    <property type="project" value="UniProtKB-KW"/>
</dbReference>
<dbReference type="Proteomes" id="UP001165524">
    <property type="component" value="Unassembled WGS sequence"/>
</dbReference>
<dbReference type="PANTHER" id="PTHR42738:SF7">
    <property type="entry name" value="HYDROXYMETHYLGLUTARYL-COA LYASE"/>
    <property type="match status" value="1"/>
</dbReference>
<dbReference type="Gene3D" id="3.20.20.70">
    <property type="entry name" value="Aldolase class I"/>
    <property type="match status" value="1"/>
</dbReference>
<evidence type="ECO:0000256" key="3">
    <source>
        <dbReference type="ARBA" id="ARBA00012910"/>
    </source>
</evidence>
<evidence type="ECO:0000313" key="8">
    <source>
        <dbReference type="EMBL" id="MCK0537010.1"/>
    </source>
</evidence>
<comment type="catalytic activity">
    <reaction evidence="6">
        <text>(3S)-3-hydroxy-3-methylglutaryl-CoA = acetoacetate + acetyl-CoA</text>
        <dbReference type="Rhea" id="RHEA:24404"/>
        <dbReference type="ChEBI" id="CHEBI:13705"/>
        <dbReference type="ChEBI" id="CHEBI:43074"/>
        <dbReference type="ChEBI" id="CHEBI:57288"/>
        <dbReference type="EC" id="4.1.3.4"/>
    </reaction>
</comment>
<gene>
    <name evidence="8" type="ORF">MU846_04740</name>
</gene>
<reference evidence="8" key="1">
    <citation type="submission" date="2022-04" db="EMBL/GenBank/DDBJ databases">
        <title>Alcanivorax sp. CY1518 draft genome sequence.</title>
        <authorList>
            <person name="Zhao G."/>
            <person name="An M."/>
        </authorList>
    </citation>
    <scope>NUCLEOTIDE SEQUENCE</scope>
    <source>
        <strain evidence="8">CY1518</strain>
    </source>
</reference>
<organism evidence="8 9">
    <name type="scientific">Alcanivorax quisquiliarum</name>
    <dbReference type="NCBI Taxonomy" id="2933565"/>
    <lineage>
        <taxon>Bacteria</taxon>
        <taxon>Pseudomonadati</taxon>
        <taxon>Pseudomonadota</taxon>
        <taxon>Gammaproteobacteria</taxon>
        <taxon>Oceanospirillales</taxon>
        <taxon>Alcanivoracaceae</taxon>
        <taxon>Alcanivorax</taxon>
    </lineage>
</organism>
<dbReference type="PROSITE" id="PS01062">
    <property type="entry name" value="HMG_COA_LYASE"/>
    <property type="match status" value="1"/>
</dbReference>
<dbReference type="CDD" id="cd07938">
    <property type="entry name" value="DRE_TIM_HMGL"/>
    <property type="match status" value="1"/>
</dbReference>
<evidence type="ECO:0000256" key="1">
    <source>
        <dbReference type="ARBA" id="ARBA00005143"/>
    </source>
</evidence>
<feature type="domain" description="Pyruvate carboxyltransferase" evidence="7">
    <location>
        <begin position="14"/>
        <end position="281"/>
    </location>
</feature>
<sequence>MIAPARPAFSSDSVRLVEVGPRDGLQNEKSYPATDVKIELITRLAAAGMATIEAGSFVSPRRVPAMADTGDVMRRLPIMPDVSLPVLVPNMRGLEQAMLAGCREIAVFLSASEGFSQRNIQCSIQESRARYIDVIDAALVAGLRVRGYISCVVRCPYDGDVPIDKVVQVAQWLLERGCYEVSLGDTIGAGTPAHIRALLQACAATMPVTQLAGHFHDTYGMAVANVVAALESGVRVFDTSVAGLGGCPYAKGASGNVASEDVVYLLRGLGMQTGVDLPALVETGAFISQALGRATASAVGRALS</sequence>
<proteinExistence type="inferred from homology"/>
<evidence type="ECO:0000256" key="5">
    <source>
        <dbReference type="ARBA" id="ARBA00023239"/>
    </source>
</evidence>
<evidence type="ECO:0000256" key="6">
    <source>
        <dbReference type="ARBA" id="ARBA00049877"/>
    </source>
</evidence>
<evidence type="ECO:0000259" key="7">
    <source>
        <dbReference type="PROSITE" id="PS50991"/>
    </source>
</evidence>
<dbReference type="SUPFAM" id="SSF51569">
    <property type="entry name" value="Aldolase"/>
    <property type="match status" value="1"/>
</dbReference>
<dbReference type="InterPro" id="IPR000138">
    <property type="entry name" value="HMG_CoA_lyase_AS"/>
</dbReference>
<accession>A0ABT0E5B1</accession>
<comment type="similarity">
    <text evidence="2">Belongs to the HMG-CoA lyase family.</text>
</comment>
<dbReference type="PANTHER" id="PTHR42738">
    <property type="entry name" value="HYDROXYMETHYLGLUTARYL-COA LYASE"/>
    <property type="match status" value="1"/>
</dbReference>
<dbReference type="InterPro" id="IPR013785">
    <property type="entry name" value="Aldolase_TIM"/>
</dbReference>
<dbReference type="EMBL" id="JALKII010000002">
    <property type="protein sequence ID" value="MCK0537010.1"/>
    <property type="molecule type" value="Genomic_DNA"/>
</dbReference>
<evidence type="ECO:0000313" key="9">
    <source>
        <dbReference type="Proteomes" id="UP001165524"/>
    </source>
</evidence>
<dbReference type="InterPro" id="IPR000891">
    <property type="entry name" value="PYR_CT"/>
</dbReference>
<keyword evidence="9" id="KW-1185">Reference proteome</keyword>
<dbReference type="PROSITE" id="PS50991">
    <property type="entry name" value="PYR_CT"/>
    <property type="match status" value="1"/>
</dbReference>
<comment type="pathway">
    <text evidence="1">Metabolic intermediate metabolism; (S)-3-hydroxy-3-methylglutaryl-CoA degradation; acetoacetate from (S)-3-hydroxy-3-methylglutaryl-CoA: step 1/1.</text>
</comment>
<dbReference type="Pfam" id="PF00682">
    <property type="entry name" value="HMGL-like"/>
    <property type="match status" value="1"/>
</dbReference>
<dbReference type="NCBIfam" id="NF004283">
    <property type="entry name" value="PRK05692.1"/>
    <property type="match status" value="1"/>
</dbReference>
<dbReference type="EC" id="4.1.3.4" evidence="3"/>
<keyword evidence="5 8" id="KW-0456">Lyase</keyword>
<keyword evidence="4" id="KW-0479">Metal-binding</keyword>
<evidence type="ECO:0000256" key="4">
    <source>
        <dbReference type="ARBA" id="ARBA00022723"/>
    </source>
</evidence>
<protein>
    <recommendedName>
        <fullName evidence="3">hydroxymethylglutaryl-CoA lyase</fullName>
        <ecNumber evidence="3">4.1.3.4</ecNumber>
    </recommendedName>
</protein>